<feature type="binding site" evidence="9">
    <location>
        <position position="336"/>
    </location>
    <ligand>
        <name>AMP</name>
        <dbReference type="ChEBI" id="CHEBI:456215"/>
    </ligand>
</feature>
<dbReference type="RefSeq" id="WP_410030604.1">
    <property type="nucleotide sequence ID" value="NZ_JBGMEI010000001.1"/>
</dbReference>
<dbReference type="HAMAP" id="MF_01965">
    <property type="entry name" value="NADHX_dehydratase"/>
    <property type="match status" value="1"/>
</dbReference>
<keyword evidence="8 9" id="KW-0456">Lyase</keyword>
<keyword evidence="12" id="KW-1185">Reference proteome</keyword>
<dbReference type="InterPro" id="IPR004568">
    <property type="entry name" value="Ppantetheine-prot_Trfase_dom"/>
</dbReference>
<evidence type="ECO:0000313" key="11">
    <source>
        <dbReference type="EMBL" id="MFO3664841.1"/>
    </source>
</evidence>
<reference evidence="11 12" key="1">
    <citation type="journal article" date="2025" name="Anaerobe">
        <title>Description of Anaerococcus kampingiae sp. nov., Anaerococcus groningensis sp. nov., Anaerococcus martiniensis sp. nov., and Anaerococcus cruorum sp. nov., isolated from human clinical specimens.</title>
        <authorList>
            <person name="Boiten K.E."/>
            <person name="Meijer J."/>
            <person name="van Wezel E.M."/>
            <person name="Veloo A.C.M."/>
        </authorList>
    </citation>
    <scope>NUCLEOTIDE SEQUENCE [LARGE SCALE GENOMIC DNA]</scope>
    <source>
        <strain evidence="11 12">ENR0831</strain>
    </source>
</reference>
<feature type="binding site" evidence="9">
    <location>
        <position position="337"/>
    </location>
    <ligand>
        <name>(6S)-NADPHX</name>
        <dbReference type="ChEBI" id="CHEBI:64076"/>
    </ligand>
</feature>
<dbReference type="NCBIfam" id="TIGR00196">
    <property type="entry name" value="yjeF_cterm"/>
    <property type="match status" value="1"/>
</dbReference>
<evidence type="ECO:0000256" key="1">
    <source>
        <dbReference type="ARBA" id="ARBA00022679"/>
    </source>
</evidence>
<comment type="subunit">
    <text evidence="9">Homotetramer.</text>
</comment>
<keyword evidence="3 9" id="KW-0547">Nucleotide-binding</keyword>
<dbReference type="Gene3D" id="3.40.1190.20">
    <property type="match status" value="1"/>
</dbReference>
<evidence type="ECO:0000256" key="9">
    <source>
        <dbReference type="HAMAP-Rule" id="MF_01965"/>
    </source>
</evidence>
<dbReference type="EMBL" id="JBGMEI010000001">
    <property type="protein sequence ID" value="MFO3664841.1"/>
    <property type="molecule type" value="Genomic_DNA"/>
</dbReference>
<dbReference type="CDD" id="cd01171">
    <property type="entry name" value="YXKO-related"/>
    <property type="match status" value="1"/>
</dbReference>
<organism evidence="11 12">
    <name type="scientific">Anaerococcus martiniensis</name>
    <dbReference type="NCBI Taxonomy" id="3115615"/>
    <lineage>
        <taxon>Bacteria</taxon>
        <taxon>Bacillati</taxon>
        <taxon>Bacillota</taxon>
        <taxon>Tissierellia</taxon>
        <taxon>Tissierellales</taxon>
        <taxon>Peptoniphilaceae</taxon>
        <taxon>Anaerococcus</taxon>
    </lineage>
</organism>
<dbReference type="InterPro" id="IPR037143">
    <property type="entry name" value="4-PPantetheinyl_Trfase_dom_sf"/>
</dbReference>
<dbReference type="PANTHER" id="PTHR12592">
    <property type="entry name" value="ATP-DEPENDENT (S)-NAD(P)H-HYDRATE DEHYDRATASE FAMILY MEMBER"/>
    <property type="match status" value="1"/>
</dbReference>
<dbReference type="InterPro" id="IPR008278">
    <property type="entry name" value="4-PPantetheinyl_Trfase_dom"/>
</dbReference>
<comment type="similarity">
    <text evidence="9">Belongs to the NnrD/CARKD family.</text>
</comment>
<name>A0ABW9M601_9FIRM</name>
<dbReference type="Pfam" id="PF01256">
    <property type="entry name" value="Carb_kinase"/>
    <property type="match status" value="1"/>
</dbReference>
<keyword evidence="6 9" id="KW-0521">NADP</keyword>
<comment type="catalytic activity">
    <reaction evidence="9">
        <text>(6S)-NADHX + ADP = AMP + phosphate + NADH + H(+)</text>
        <dbReference type="Rhea" id="RHEA:32223"/>
        <dbReference type="ChEBI" id="CHEBI:15378"/>
        <dbReference type="ChEBI" id="CHEBI:43474"/>
        <dbReference type="ChEBI" id="CHEBI:57945"/>
        <dbReference type="ChEBI" id="CHEBI:64074"/>
        <dbReference type="ChEBI" id="CHEBI:456215"/>
        <dbReference type="ChEBI" id="CHEBI:456216"/>
        <dbReference type="EC" id="4.2.1.136"/>
    </reaction>
</comment>
<dbReference type="PANTHER" id="PTHR12592:SF0">
    <property type="entry name" value="ATP-DEPENDENT (S)-NAD(P)H-HYDRATE DEHYDRATASE"/>
    <property type="match status" value="1"/>
</dbReference>
<sequence>MIGIDIVNIKNFSKKADDKFLNKIFTDDELKYAYGKQNFMQTFAGIFAAKEAVIKAKNLNIASILRKRVEIKHTDSKPLAFVNDSLFEGNISISHDGNFAVAVCSLNNDCNIKINSDMKKLMPKRESDTHKGDYGKIAFLGGSLGMAGSVYMASLSSMRSGAGMTFILAPKSISEILQVKVNEQIIKEIDCQNFFYSEKILGQILEKIEDMDSLVIGPGMGRGEDLNKLIGQIIDKGNLDIIIDADGLNALSKDLRILKVRAKNNIILTPHLGEFSRLTGLTIDKIKEDTDYIAKKFAEDNNVVLVLKSNHTIVTDGKKFYKNNIGNPGMATAGSGDVLTGIIGAFSNRLDPFNAAKLGVYVHSLAGDIASLRLGENSVLATDIISSLPEALKLLR</sequence>
<dbReference type="InterPro" id="IPR000631">
    <property type="entry name" value="CARKD"/>
</dbReference>
<accession>A0ABW9M601</accession>
<evidence type="ECO:0000256" key="6">
    <source>
        <dbReference type="ARBA" id="ARBA00022857"/>
    </source>
</evidence>
<evidence type="ECO:0000256" key="5">
    <source>
        <dbReference type="ARBA" id="ARBA00022842"/>
    </source>
</evidence>
<dbReference type="InterPro" id="IPR029056">
    <property type="entry name" value="Ribokinase-like"/>
</dbReference>
<evidence type="ECO:0000256" key="4">
    <source>
        <dbReference type="ARBA" id="ARBA00022840"/>
    </source>
</evidence>
<dbReference type="SUPFAM" id="SSF53613">
    <property type="entry name" value="Ribokinase-like"/>
    <property type="match status" value="1"/>
</dbReference>
<keyword evidence="2" id="KW-0479">Metal-binding</keyword>
<comment type="caution">
    <text evidence="9">Lacks conserved residue(s) required for the propagation of feature annotation.</text>
</comment>
<dbReference type="SUPFAM" id="SSF56214">
    <property type="entry name" value="4'-phosphopantetheinyl transferase"/>
    <property type="match status" value="1"/>
</dbReference>
<comment type="function">
    <text evidence="9">Catalyzes the dehydration of the S-form of NAD(P)HX at the expense of ADP, which is converted to AMP. Together with NAD(P)HX epimerase, which catalyzes the epimerization of the S- and R-forms, the enzyme allows the repair of both epimers of NAD(P)HX, a damaged form of NAD(P)H that is a result of enzymatic or heat-dependent hydration.</text>
</comment>
<comment type="catalytic activity">
    <reaction evidence="9">
        <text>(6S)-NADPHX + ADP = AMP + phosphate + NADPH + H(+)</text>
        <dbReference type="Rhea" id="RHEA:32235"/>
        <dbReference type="ChEBI" id="CHEBI:15378"/>
        <dbReference type="ChEBI" id="CHEBI:43474"/>
        <dbReference type="ChEBI" id="CHEBI:57783"/>
        <dbReference type="ChEBI" id="CHEBI:64076"/>
        <dbReference type="ChEBI" id="CHEBI:456215"/>
        <dbReference type="ChEBI" id="CHEBI:456216"/>
        <dbReference type="EC" id="4.2.1.136"/>
    </reaction>
</comment>
<evidence type="ECO:0000313" key="12">
    <source>
        <dbReference type="Proteomes" id="UP001637996"/>
    </source>
</evidence>
<keyword evidence="1" id="KW-0808">Transferase</keyword>
<gene>
    <name evidence="9" type="primary">nnrD</name>
    <name evidence="11" type="ORF">ACCQ41_01015</name>
</gene>
<evidence type="ECO:0000256" key="3">
    <source>
        <dbReference type="ARBA" id="ARBA00022741"/>
    </source>
</evidence>
<feature type="binding site" evidence="9">
    <location>
        <begin position="308"/>
        <end position="312"/>
    </location>
    <ligand>
        <name>AMP</name>
        <dbReference type="ChEBI" id="CHEBI:456215"/>
    </ligand>
</feature>
<dbReference type="Pfam" id="PF01648">
    <property type="entry name" value="ACPS"/>
    <property type="match status" value="1"/>
</dbReference>
<keyword evidence="5" id="KW-0460">Magnesium</keyword>
<feature type="binding site" evidence="9">
    <location>
        <position position="219"/>
    </location>
    <ligand>
        <name>(6S)-NADPHX</name>
        <dbReference type="ChEBI" id="CHEBI:64076"/>
    </ligand>
</feature>
<evidence type="ECO:0000256" key="2">
    <source>
        <dbReference type="ARBA" id="ARBA00022723"/>
    </source>
</evidence>
<keyword evidence="7 9" id="KW-0520">NAD</keyword>
<dbReference type="Gene3D" id="3.90.470.20">
    <property type="entry name" value="4'-phosphopantetheinyl transferase domain"/>
    <property type="match status" value="1"/>
</dbReference>
<comment type="cofactor">
    <cofactor evidence="9">
        <name>Mg(2+)</name>
        <dbReference type="ChEBI" id="CHEBI:18420"/>
    </cofactor>
</comment>
<dbReference type="Proteomes" id="UP001637996">
    <property type="component" value="Unassembled WGS sequence"/>
</dbReference>
<evidence type="ECO:0000256" key="7">
    <source>
        <dbReference type="ARBA" id="ARBA00023027"/>
    </source>
</evidence>
<evidence type="ECO:0000256" key="8">
    <source>
        <dbReference type="ARBA" id="ARBA00023239"/>
    </source>
</evidence>
<dbReference type="PROSITE" id="PS51383">
    <property type="entry name" value="YJEF_C_3"/>
    <property type="match status" value="1"/>
</dbReference>
<protein>
    <recommendedName>
        <fullName evidence="9">ADP-dependent (S)-NAD(P)H-hydrate dehydratase</fullName>
        <ecNumber evidence="9">4.2.1.136</ecNumber>
    </recommendedName>
    <alternativeName>
        <fullName evidence="9">ADP-dependent NAD(P)HX dehydratase</fullName>
    </alternativeName>
</protein>
<dbReference type="PROSITE" id="PS01050">
    <property type="entry name" value="YJEF_C_2"/>
    <property type="match status" value="1"/>
</dbReference>
<proteinExistence type="inferred from homology"/>
<keyword evidence="4 9" id="KW-0067">ATP-binding</keyword>
<dbReference type="InterPro" id="IPR017953">
    <property type="entry name" value="Carbohydrate_kinase_pred_CS"/>
</dbReference>
<feature type="binding site" evidence="9">
    <location>
        <position position="271"/>
    </location>
    <ligand>
        <name>(6S)-NADPHX</name>
        <dbReference type="ChEBI" id="CHEBI:64076"/>
    </ligand>
</feature>
<feature type="domain" description="YjeF C-terminal" evidence="10">
    <location>
        <begin position="114"/>
        <end position="395"/>
    </location>
</feature>
<comment type="caution">
    <text evidence="11">The sequence shown here is derived from an EMBL/GenBank/DDBJ whole genome shotgun (WGS) entry which is preliminary data.</text>
</comment>
<dbReference type="NCBIfam" id="TIGR00556">
    <property type="entry name" value="pantethn_trn"/>
    <property type="match status" value="1"/>
</dbReference>
<dbReference type="EC" id="4.2.1.136" evidence="9"/>
<evidence type="ECO:0000259" key="10">
    <source>
        <dbReference type="PROSITE" id="PS51383"/>
    </source>
</evidence>